<keyword evidence="2" id="KW-1185">Reference proteome</keyword>
<proteinExistence type="predicted"/>
<comment type="caution">
    <text evidence="1">The sequence shown here is derived from an EMBL/GenBank/DDBJ whole genome shotgun (WGS) entry which is preliminary data.</text>
</comment>
<evidence type="ECO:0000313" key="1">
    <source>
        <dbReference type="EMBL" id="GIE09003.1"/>
    </source>
</evidence>
<dbReference type="AlphaFoldDB" id="A0A919MAS6"/>
<name>A0A919MAS6_9ACTN</name>
<accession>A0A919MAS6</accession>
<sequence length="86" mass="9297">MLADGDALRAVLGVRWPDAELGVPAPPRDVERIVEPEVPVRELTNRIGRPIDDFYESVALDVLRAVPSFAAARSATVAALADLGYR</sequence>
<organism evidence="1 2">
    <name type="scientific">Paractinoplanes ferrugineus</name>
    <dbReference type="NCBI Taxonomy" id="113564"/>
    <lineage>
        <taxon>Bacteria</taxon>
        <taxon>Bacillati</taxon>
        <taxon>Actinomycetota</taxon>
        <taxon>Actinomycetes</taxon>
        <taxon>Micromonosporales</taxon>
        <taxon>Micromonosporaceae</taxon>
        <taxon>Paractinoplanes</taxon>
    </lineage>
</organism>
<evidence type="ECO:0000313" key="2">
    <source>
        <dbReference type="Proteomes" id="UP000598174"/>
    </source>
</evidence>
<dbReference type="EMBL" id="BOMM01000003">
    <property type="protein sequence ID" value="GIE09003.1"/>
    <property type="molecule type" value="Genomic_DNA"/>
</dbReference>
<dbReference type="Proteomes" id="UP000598174">
    <property type="component" value="Unassembled WGS sequence"/>
</dbReference>
<gene>
    <name evidence="1" type="ORF">Afe05nite_08430</name>
</gene>
<protein>
    <submittedName>
        <fullName evidence="1">Uncharacterized protein</fullName>
    </submittedName>
</protein>
<reference evidence="1" key="1">
    <citation type="submission" date="2021-01" db="EMBL/GenBank/DDBJ databases">
        <title>Whole genome shotgun sequence of Actinoplanes ferrugineus NBRC 15555.</title>
        <authorList>
            <person name="Komaki H."/>
            <person name="Tamura T."/>
        </authorList>
    </citation>
    <scope>NUCLEOTIDE SEQUENCE</scope>
    <source>
        <strain evidence="1">NBRC 15555</strain>
    </source>
</reference>